<keyword evidence="1" id="KW-0812">Transmembrane</keyword>
<gene>
    <name evidence="3" type="ORF">PCC6912_18680</name>
</gene>
<dbReference type="SUPFAM" id="SSF47090">
    <property type="entry name" value="PGBD-like"/>
    <property type="match status" value="1"/>
</dbReference>
<dbReference type="Proteomes" id="UP000268857">
    <property type="component" value="Unassembled WGS sequence"/>
</dbReference>
<evidence type="ECO:0000259" key="2">
    <source>
        <dbReference type="Pfam" id="PF01471"/>
    </source>
</evidence>
<proteinExistence type="predicted"/>
<organism evidence="3 4">
    <name type="scientific">Chlorogloeopsis fritschii PCC 6912</name>
    <dbReference type="NCBI Taxonomy" id="211165"/>
    <lineage>
        <taxon>Bacteria</taxon>
        <taxon>Bacillati</taxon>
        <taxon>Cyanobacteriota</taxon>
        <taxon>Cyanophyceae</taxon>
        <taxon>Nostocales</taxon>
        <taxon>Chlorogloeopsidaceae</taxon>
        <taxon>Chlorogloeopsis</taxon>
    </lineage>
</organism>
<dbReference type="OrthoDB" id="511780at2"/>
<dbReference type="Gene3D" id="1.10.101.10">
    <property type="entry name" value="PGBD-like superfamily/PGBD"/>
    <property type="match status" value="1"/>
</dbReference>
<feature type="transmembrane region" description="Helical" evidence="1">
    <location>
        <begin position="40"/>
        <end position="58"/>
    </location>
</feature>
<keyword evidence="4" id="KW-1185">Reference proteome</keyword>
<dbReference type="AlphaFoldDB" id="A0A433NMI1"/>
<protein>
    <recommendedName>
        <fullName evidence="2">Peptidoglycan binding-like domain-containing protein</fullName>
    </recommendedName>
</protein>
<dbReference type="InterPro" id="IPR002477">
    <property type="entry name" value="Peptidoglycan-bd-like"/>
</dbReference>
<evidence type="ECO:0000313" key="4">
    <source>
        <dbReference type="Proteomes" id="UP000268857"/>
    </source>
</evidence>
<evidence type="ECO:0000256" key="1">
    <source>
        <dbReference type="SAM" id="Phobius"/>
    </source>
</evidence>
<dbReference type="InterPro" id="IPR036366">
    <property type="entry name" value="PGBDSf"/>
</dbReference>
<dbReference type="RefSeq" id="WP_016873324.1">
    <property type="nucleotide sequence ID" value="NZ_AJLN01000040.1"/>
</dbReference>
<name>A0A433NMI1_CHLFR</name>
<dbReference type="InterPro" id="IPR036365">
    <property type="entry name" value="PGBD-like_sf"/>
</dbReference>
<evidence type="ECO:0000313" key="3">
    <source>
        <dbReference type="EMBL" id="RUR84274.1"/>
    </source>
</evidence>
<feature type="domain" description="Peptidoglycan binding-like" evidence="2">
    <location>
        <begin position="167"/>
        <end position="203"/>
    </location>
</feature>
<keyword evidence="1" id="KW-0472">Membrane</keyword>
<dbReference type="Pfam" id="PF01471">
    <property type="entry name" value="PG_binding_1"/>
    <property type="match status" value="1"/>
</dbReference>
<dbReference type="EMBL" id="RSCJ01000005">
    <property type="protein sequence ID" value="RUR84274.1"/>
    <property type="molecule type" value="Genomic_DNA"/>
</dbReference>
<comment type="caution">
    <text evidence="3">The sequence shown here is derived from an EMBL/GenBank/DDBJ whole genome shotgun (WGS) entry which is preliminary data.</text>
</comment>
<accession>A0A433NMI1</accession>
<reference evidence="3 4" key="1">
    <citation type="journal article" date="2019" name="Genome Biol. Evol.">
        <title>Day and night: Metabolic profiles and evolutionary relationships of six axenic non-marine cyanobacteria.</title>
        <authorList>
            <person name="Will S.E."/>
            <person name="Henke P."/>
            <person name="Boedeker C."/>
            <person name="Huang S."/>
            <person name="Brinkmann H."/>
            <person name="Rohde M."/>
            <person name="Jarek M."/>
            <person name="Friedl T."/>
            <person name="Seufert S."/>
            <person name="Schumacher M."/>
            <person name="Overmann J."/>
            <person name="Neumann-Schaal M."/>
            <person name="Petersen J."/>
        </authorList>
    </citation>
    <scope>NUCLEOTIDE SEQUENCE [LARGE SCALE GENOMIC DNA]</scope>
    <source>
        <strain evidence="3 4">PCC 6912</strain>
    </source>
</reference>
<keyword evidence="1" id="KW-1133">Transmembrane helix</keyword>
<dbReference type="STRING" id="211165.GCA_000317285_00757"/>
<sequence>MEYLAYSEMALANAEPNLDIKLRVPEINFKFNWHKNFKSAGLIFASLGVLFSLLAPLAPIQEASAAYYGPGTYYVRTNGRCLNVRNGPSRYFRSIACYRNGTRLPRVVGYRNGFARLSTGYYVASNWISTRPGTRYTPGLGVGGRYTLTRGSRGSAVAAVQRALGVRATGYYGPVTANAVRNYQARNGLLVDGIVGPQTRRALGIY</sequence>